<accession>A0A6N6MDA3</accession>
<evidence type="ECO:0000313" key="4">
    <source>
        <dbReference type="EMBL" id="KAB1066831.1"/>
    </source>
</evidence>
<reference evidence="4 5" key="1">
    <citation type="submission" date="2019-09" db="EMBL/GenBank/DDBJ databases">
        <authorList>
            <person name="Cao W.R."/>
        </authorList>
    </citation>
    <scope>NUCLEOTIDE SEQUENCE [LARGE SCALE GENOMIC DNA]</scope>
    <source>
        <strain evidence="4 5">B1N29</strain>
    </source>
</reference>
<dbReference type="Pfam" id="PF13568">
    <property type="entry name" value="OMP_b-brl_2"/>
    <property type="match status" value="1"/>
</dbReference>
<feature type="region of interest" description="Disordered" evidence="1">
    <location>
        <begin position="95"/>
        <end position="157"/>
    </location>
</feature>
<dbReference type="AlphaFoldDB" id="A0A6N6MDA3"/>
<sequence>MAEKKHIDRLFQESFKDFEATPSDAVWNNIEAKLHSKEDKRRVIPIWWRYAGVAALLLLFITIGMPFFNEKEGEHQVVDTNDILIENASEVIKTTINRTSEDHSAITDSKTNTEGHTNAINTPSEESDNPQTASSKNSSVAKNSEEKTGNNSHHSNTMTTIATSSEKQHTSEDIALENINSNTALVSSTQENTTQNKDPFLIDEEAAKSHIAQVSKNNNAIAESNNDSNKNTQTIEEAIAANNRPVKTKQNQNRWRVSTHVAPVYFNSLGEGSSIDQQFSNNEKTGDVNMSYGISTSYAVNNRVKIRSGINKVNLGYNTNNVIVYESRGAGVSALQNVSSTTSNISVTSTAADSNAAQPLTATNVSIHQTFDYIEVPLEIQYALSQKRLGVNIIGGFSSFFLSDNEIISNAEDGTSTYIGEANNINDTSYSANLGLGLNYKFTKKIDLNLEPMFKYQFNTFDNTSGNFNPYFIGVYTGFSIKF</sequence>
<dbReference type="RefSeq" id="WP_150940659.1">
    <property type="nucleotide sequence ID" value="NZ_WAAT01000051.1"/>
</dbReference>
<keyword evidence="2" id="KW-0812">Transmembrane</keyword>
<proteinExistence type="predicted"/>
<keyword evidence="5" id="KW-1185">Reference proteome</keyword>
<gene>
    <name evidence="4" type="ORF">F6U93_13330</name>
</gene>
<feature type="domain" description="Outer membrane protein beta-barrel" evidence="3">
    <location>
        <begin position="253"/>
        <end position="450"/>
    </location>
</feature>
<dbReference type="Proteomes" id="UP000441333">
    <property type="component" value="Unassembled WGS sequence"/>
</dbReference>
<keyword evidence="2" id="KW-1133">Transmembrane helix</keyword>
<comment type="caution">
    <text evidence="4">The sequence shown here is derived from an EMBL/GenBank/DDBJ whole genome shotgun (WGS) entry which is preliminary data.</text>
</comment>
<keyword evidence="2" id="KW-0472">Membrane</keyword>
<evidence type="ECO:0000313" key="5">
    <source>
        <dbReference type="Proteomes" id="UP000441333"/>
    </source>
</evidence>
<organism evidence="4 5">
    <name type="scientific">Pseudotamlana haliotis</name>
    <dbReference type="NCBI Taxonomy" id="2614804"/>
    <lineage>
        <taxon>Bacteria</taxon>
        <taxon>Pseudomonadati</taxon>
        <taxon>Bacteroidota</taxon>
        <taxon>Flavobacteriia</taxon>
        <taxon>Flavobacteriales</taxon>
        <taxon>Flavobacteriaceae</taxon>
        <taxon>Pseudotamlana</taxon>
    </lineage>
</organism>
<protein>
    <submittedName>
        <fullName evidence="4">Outer membrane beta-barrel protein</fullName>
    </submittedName>
</protein>
<dbReference type="InterPro" id="IPR025665">
    <property type="entry name" value="Beta-barrel_OMP_2"/>
</dbReference>
<feature type="compositionally biased region" description="Low complexity" evidence="1">
    <location>
        <begin position="133"/>
        <end position="142"/>
    </location>
</feature>
<evidence type="ECO:0000256" key="1">
    <source>
        <dbReference type="SAM" id="MobiDB-lite"/>
    </source>
</evidence>
<feature type="compositionally biased region" description="Polar residues" evidence="1">
    <location>
        <begin position="106"/>
        <end position="132"/>
    </location>
</feature>
<name>A0A6N6MDA3_9FLAO</name>
<evidence type="ECO:0000259" key="3">
    <source>
        <dbReference type="Pfam" id="PF13568"/>
    </source>
</evidence>
<feature type="transmembrane region" description="Helical" evidence="2">
    <location>
        <begin position="47"/>
        <end position="68"/>
    </location>
</feature>
<evidence type="ECO:0000256" key="2">
    <source>
        <dbReference type="SAM" id="Phobius"/>
    </source>
</evidence>
<dbReference type="EMBL" id="WAAT01000051">
    <property type="protein sequence ID" value="KAB1066831.1"/>
    <property type="molecule type" value="Genomic_DNA"/>
</dbReference>